<dbReference type="Gene3D" id="3.30.1490.300">
    <property type="match status" value="1"/>
</dbReference>
<dbReference type="EMBL" id="MFUA01000014">
    <property type="protein sequence ID" value="OGI77124.1"/>
    <property type="molecule type" value="Genomic_DNA"/>
</dbReference>
<reference evidence="1 2" key="1">
    <citation type="journal article" date="2016" name="Nat. Commun.">
        <title>Thousands of microbial genomes shed light on interconnected biogeochemical processes in an aquifer system.</title>
        <authorList>
            <person name="Anantharaman K."/>
            <person name="Brown C.T."/>
            <person name="Hug L.A."/>
            <person name="Sharon I."/>
            <person name="Castelle C.J."/>
            <person name="Probst A.J."/>
            <person name="Thomas B.C."/>
            <person name="Singh A."/>
            <person name="Wilkins M.J."/>
            <person name="Karaoz U."/>
            <person name="Brodie E.L."/>
            <person name="Williams K.H."/>
            <person name="Hubbard S.S."/>
            <person name="Banfield J.F."/>
        </authorList>
    </citation>
    <scope>NUCLEOTIDE SEQUENCE [LARGE SCALE GENOMIC DNA]</scope>
</reference>
<comment type="caution">
    <text evidence="1">The sequence shown here is derived from an EMBL/GenBank/DDBJ whole genome shotgun (WGS) entry which is preliminary data.</text>
</comment>
<evidence type="ECO:0008006" key="3">
    <source>
        <dbReference type="Google" id="ProtNLM"/>
    </source>
</evidence>
<evidence type="ECO:0000313" key="2">
    <source>
        <dbReference type="Proteomes" id="UP000178374"/>
    </source>
</evidence>
<dbReference type="STRING" id="1801750.A3B85_01605"/>
<accession>A0A1F6W5K3</accession>
<dbReference type="AlphaFoldDB" id="A0A1F6W5K3"/>
<dbReference type="InterPro" id="IPR043129">
    <property type="entry name" value="ATPase_NBD"/>
</dbReference>
<protein>
    <recommendedName>
        <fullName evidence="3">SHS2 domain-containing protein</fullName>
    </recommendedName>
</protein>
<proteinExistence type="predicted"/>
<dbReference type="Proteomes" id="UP000178374">
    <property type="component" value="Unassembled WGS sequence"/>
</dbReference>
<dbReference type="Gene3D" id="3.30.420.40">
    <property type="match status" value="2"/>
</dbReference>
<organism evidence="1 2">
    <name type="scientific">Candidatus Nomurabacteria bacterium RIFCSPHIGHO2_02_FULL_37_13</name>
    <dbReference type="NCBI Taxonomy" id="1801750"/>
    <lineage>
        <taxon>Bacteria</taxon>
        <taxon>Candidatus Nomuraibacteriota</taxon>
    </lineage>
</organism>
<evidence type="ECO:0000313" key="1">
    <source>
        <dbReference type="EMBL" id="OGI77124.1"/>
    </source>
</evidence>
<name>A0A1F6W5K3_9BACT</name>
<gene>
    <name evidence="1" type="ORF">A3B85_01605</name>
</gene>
<sequence length="397" mass="45288">MGIFSSNKEKDELILVFDIRSSSVGGALFRAQQSGIPKIIFSIREPIILQTSLDINQFLFSTIKPLSDIAGKIAKTSIGAPSRIFCILSSSWYVSQIRIISFKKDTPFIFTSKLADDLIQKEILTFEEEHLAKYVHSSHKIRSIELKNIKIMLNGYETSHPLDQKAKELEMTIFISMSPEQVLLKIEETIKKYFHFENIKFVSFAMSSFAVVRDVYMNQDNFLLIDIGGEVTDISMVKKSILRESISFPLGRNFIIRGIASILSCTLGEAESFLSLFKDGHAEAVTEKKLKPIIDKLKIEWLQKFQESLANISRDISIPATIYLSVDKDFADFFGRIIETEQFNQYTLTESKFRIIFLNTEALHGIATFEGNTIRDPFIIIDSVYINHFLIHPVLPR</sequence>
<dbReference type="SUPFAM" id="SSF53067">
    <property type="entry name" value="Actin-like ATPase domain"/>
    <property type="match status" value="1"/>
</dbReference>